<comment type="caution">
    <text evidence="2">The sequence shown here is derived from an EMBL/GenBank/DDBJ whole genome shotgun (WGS) entry which is preliminary data.</text>
</comment>
<gene>
    <name evidence="2" type="ORF">EDC56_2306</name>
</gene>
<dbReference type="AlphaFoldDB" id="A0A3N2DPY7"/>
<organism evidence="2 3">
    <name type="scientific">Sinobacterium caligoides</name>
    <dbReference type="NCBI Taxonomy" id="933926"/>
    <lineage>
        <taxon>Bacteria</taxon>
        <taxon>Pseudomonadati</taxon>
        <taxon>Pseudomonadota</taxon>
        <taxon>Gammaproteobacteria</taxon>
        <taxon>Cellvibrionales</taxon>
        <taxon>Spongiibacteraceae</taxon>
        <taxon>Sinobacterium</taxon>
    </lineage>
</organism>
<reference evidence="2 3" key="1">
    <citation type="submission" date="2018-11" db="EMBL/GenBank/DDBJ databases">
        <title>Genomic Encyclopedia of Type Strains, Phase IV (KMG-IV): sequencing the most valuable type-strain genomes for metagenomic binning, comparative biology and taxonomic classification.</title>
        <authorList>
            <person name="Goeker M."/>
        </authorList>
    </citation>
    <scope>NUCLEOTIDE SEQUENCE [LARGE SCALE GENOMIC DNA]</scope>
    <source>
        <strain evidence="2 3">DSM 100316</strain>
    </source>
</reference>
<accession>A0A3N2DPY7</accession>
<dbReference type="NCBIfam" id="TIGR03568">
    <property type="entry name" value="NeuC_NnaA"/>
    <property type="match status" value="1"/>
</dbReference>
<dbReference type="PANTHER" id="PTHR43174:SF3">
    <property type="entry name" value="UDP-N-ACETYLGLUCOSAMINE 2-EPIMERASE"/>
    <property type="match status" value="1"/>
</dbReference>
<feature type="domain" description="UDP-N-acetylglucosamine 2-epimerase" evidence="1">
    <location>
        <begin position="26"/>
        <end position="361"/>
    </location>
</feature>
<dbReference type="RefSeq" id="WP_123712612.1">
    <property type="nucleotide sequence ID" value="NZ_RKHR01000004.1"/>
</dbReference>
<dbReference type="Proteomes" id="UP000275394">
    <property type="component" value="Unassembled WGS sequence"/>
</dbReference>
<sequence>MKKTILFLTGTRADYGKLKPLMKVVEHDPLLVCEIFVTGMHTLKKYGYTAQEPKKDGFKNIFIFMNQHAEEPMEEILSNTITGLSRYVHETRPDLLVVHGDRVEALAGAIVGSINNIPVAHIEGGERSGTIDEHIRHAVSKMSHIHLASNEEAVSRLVQMGEEATSIYNIGSPDIDIMLDEQSLPSIEEVKAYYDIPFDKYSILMYHPVTTSLPTLAADAEAVVEAVLASGKNFLVIYPNNDEGSRQIISAYAGFEGCSRVKIYPSIRFEYFLTLMRHSDLVMGNSSAGIREAPVYNIPSINIGNRQDGRVDDVASIVNASSDVASLLSAIEQCAKMSLSGAADSGEFGEGKSAELFKKLLDSDDFWNAKIQKLFVDIGDKC</sequence>
<name>A0A3N2DPY7_9GAMM</name>
<dbReference type="EMBL" id="RKHR01000004">
    <property type="protein sequence ID" value="ROS01857.1"/>
    <property type="molecule type" value="Genomic_DNA"/>
</dbReference>
<dbReference type="InterPro" id="IPR029767">
    <property type="entry name" value="WecB-like"/>
</dbReference>
<dbReference type="GO" id="GO:0004553">
    <property type="term" value="F:hydrolase activity, hydrolyzing O-glycosyl compounds"/>
    <property type="evidence" value="ECO:0007669"/>
    <property type="project" value="InterPro"/>
</dbReference>
<evidence type="ECO:0000313" key="3">
    <source>
        <dbReference type="Proteomes" id="UP000275394"/>
    </source>
</evidence>
<dbReference type="Pfam" id="PF02350">
    <property type="entry name" value="Epimerase_2"/>
    <property type="match status" value="1"/>
</dbReference>
<dbReference type="InterPro" id="IPR003331">
    <property type="entry name" value="UDP_GlcNAc_Epimerase_2_dom"/>
</dbReference>
<dbReference type="GO" id="GO:0006047">
    <property type="term" value="P:UDP-N-acetylglucosamine metabolic process"/>
    <property type="evidence" value="ECO:0007669"/>
    <property type="project" value="InterPro"/>
</dbReference>
<dbReference type="Gene3D" id="3.40.50.2000">
    <property type="entry name" value="Glycogen Phosphorylase B"/>
    <property type="match status" value="2"/>
</dbReference>
<dbReference type="SUPFAM" id="SSF53756">
    <property type="entry name" value="UDP-Glycosyltransferase/glycogen phosphorylase"/>
    <property type="match status" value="1"/>
</dbReference>
<proteinExistence type="predicted"/>
<keyword evidence="3" id="KW-1185">Reference proteome</keyword>
<dbReference type="InterPro" id="IPR020004">
    <property type="entry name" value="UDP-GlcNAc_Epase"/>
</dbReference>
<evidence type="ECO:0000259" key="1">
    <source>
        <dbReference type="Pfam" id="PF02350"/>
    </source>
</evidence>
<dbReference type="OrthoDB" id="9803238at2"/>
<evidence type="ECO:0000313" key="2">
    <source>
        <dbReference type="EMBL" id="ROS01857.1"/>
    </source>
</evidence>
<dbReference type="PANTHER" id="PTHR43174">
    <property type="entry name" value="UDP-N-ACETYLGLUCOSAMINE 2-EPIMERASE"/>
    <property type="match status" value="1"/>
</dbReference>
<protein>
    <submittedName>
        <fullName evidence="2">UDP-N-acetylglucosamine 2-epimerase (Hydrolysing)</fullName>
    </submittedName>
</protein>